<reference evidence="2" key="1">
    <citation type="journal article" date="2020" name="Nature">
        <title>Giant virus diversity and host interactions through global metagenomics.</title>
        <authorList>
            <person name="Schulz F."/>
            <person name="Roux S."/>
            <person name="Paez-Espino D."/>
            <person name="Jungbluth S."/>
            <person name="Walsh D.A."/>
            <person name="Denef V.J."/>
            <person name="McMahon K.D."/>
            <person name="Konstantinidis K.T."/>
            <person name="Eloe-Fadrosh E.A."/>
            <person name="Kyrpides N.C."/>
            <person name="Woyke T."/>
        </authorList>
    </citation>
    <scope>NUCLEOTIDE SEQUENCE</scope>
    <source>
        <strain evidence="2">GVMAG-M-3300023174-3</strain>
    </source>
</reference>
<proteinExistence type="predicted"/>
<dbReference type="EMBL" id="MN739648">
    <property type="protein sequence ID" value="QHT18054.1"/>
    <property type="molecule type" value="Genomic_DNA"/>
</dbReference>
<protein>
    <submittedName>
        <fullName evidence="2">Uncharacterized protein</fullName>
    </submittedName>
</protein>
<sequence>MSYFDTTANIAEDDKIVYDYSRTTLNKSEIRSAGQKYFSIPFIRNKVDPDMVYTMNGENHKYKTREIYIFGLIHNNITNITTTDPTIIGELVIKSIDNNNNPQYSCYLLKAPHSGTDGVSTDLDTILYLLDEKSQLTADVTLNSTIVTQNSCIVYDDGPNKVMVFTTPISISSYVAGIIQGETARSGYDTVTSLFNMNASSYSVIPGKRITIKGDEEIYIDCNPVGVGTTDDTEASYQYTIPINSYLMKEKQEMDYMKQMMNFCLVLLMLVFIYFSVPIFYKSVIIDKLIDMGKCNSGGDNCFIRIRTIDVFLSLFLITLAVIFISVGQTTGSTTITFLGIFTVFFYALSFAVVQFNKQNEKFMKKLQNGKWEGGMYPPDAEGKKNYWSTSDMFDFFKDAIKFFYQKCGVTYLVCVCITVFVLLMLYITGQFQSMYLFNFMMSFIPLVILPVGVPIFKLLTYSREDEST</sequence>
<feature type="transmembrane region" description="Helical" evidence="1">
    <location>
        <begin position="436"/>
        <end position="457"/>
    </location>
</feature>
<name>A0A6C0DP05_9ZZZZ</name>
<feature type="transmembrane region" description="Helical" evidence="1">
    <location>
        <begin position="336"/>
        <end position="356"/>
    </location>
</feature>
<evidence type="ECO:0000313" key="2">
    <source>
        <dbReference type="EMBL" id="QHT18054.1"/>
    </source>
</evidence>
<keyword evidence="1" id="KW-0812">Transmembrane</keyword>
<organism evidence="2">
    <name type="scientific">viral metagenome</name>
    <dbReference type="NCBI Taxonomy" id="1070528"/>
    <lineage>
        <taxon>unclassified sequences</taxon>
        <taxon>metagenomes</taxon>
        <taxon>organismal metagenomes</taxon>
    </lineage>
</organism>
<accession>A0A6C0DP05</accession>
<feature type="transmembrane region" description="Helical" evidence="1">
    <location>
        <begin position="311"/>
        <end position="330"/>
    </location>
</feature>
<dbReference type="AlphaFoldDB" id="A0A6C0DP05"/>
<feature type="transmembrane region" description="Helical" evidence="1">
    <location>
        <begin position="260"/>
        <end position="281"/>
    </location>
</feature>
<keyword evidence="1" id="KW-0472">Membrane</keyword>
<evidence type="ECO:0000256" key="1">
    <source>
        <dbReference type="SAM" id="Phobius"/>
    </source>
</evidence>
<feature type="transmembrane region" description="Helical" evidence="1">
    <location>
        <begin position="410"/>
        <end position="430"/>
    </location>
</feature>
<keyword evidence="1" id="KW-1133">Transmembrane helix</keyword>